<sequence>AVAAVCNSVSLNITNDGAGADYGLGSAAAQGMRMGVFGCSGSVQFYFRDFTLYQRFKAETIGSFSFRAMDAAGNGYRFTLPAAALMNPQINAGGPGTPVMATFDLEGNPDATGVVLKIDRVPAT</sequence>
<protein>
    <submittedName>
        <fullName evidence="1">Phage tail tube protein</fullName>
    </submittedName>
</protein>
<dbReference type="RefSeq" id="WP_377046699.1">
    <property type="nucleotide sequence ID" value="NZ_JBHLUN010000025.1"/>
</dbReference>
<evidence type="ECO:0000313" key="1">
    <source>
        <dbReference type="EMBL" id="MFC0410944.1"/>
    </source>
</evidence>
<comment type="caution">
    <text evidence="1">The sequence shown here is derived from an EMBL/GenBank/DDBJ whole genome shotgun (WGS) entry which is preliminary data.</text>
</comment>
<name>A0ABV6JYZ7_9PROT</name>
<feature type="non-terminal residue" evidence="1">
    <location>
        <position position="1"/>
    </location>
</feature>
<dbReference type="EMBL" id="JBHLUN010000025">
    <property type="protein sequence ID" value="MFC0410944.1"/>
    <property type="molecule type" value="Genomic_DNA"/>
</dbReference>
<dbReference type="Pfam" id="PF18906">
    <property type="entry name" value="Phage_tube_2"/>
    <property type="match status" value="1"/>
</dbReference>
<organism evidence="1 2">
    <name type="scientific">Roseomonas elaeocarpi</name>
    <dbReference type="NCBI Taxonomy" id="907779"/>
    <lineage>
        <taxon>Bacteria</taxon>
        <taxon>Pseudomonadati</taxon>
        <taxon>Pseudomonadota</taxon>
        <taxon>Alphaproteobacteria</taxon>
        <taxon>Acetobacterales</taxon>
        <taxon>Roseomonadaceae</taxon>
        <taxon>Roseomonas</taxon>
    </lineage>
</organism>
<keyword evidence="2" id="KW-1185">Reference proteome</keyword>
<gene>
    <name evidence="1" type="ORF">ACFFGY_22090</name>
</gene>
<reference evidence="1 2" key="1">
    <citation type="submission" date="2024-09" db="EMBL/GenBank/DDBJ databases">
        <authorList>
            <person name="Sun Q."/>
            <person name="Mori K."/>
        </authorList>
    </citation>
    <scope>NUCLEOTIDE SEQUENCE [LARGE SCALE GENOMIC DNA]</scope>
    <source>
        <strain evidence="1 2">TBRC 5777</strain>
    </source>
</reference>
<dbReference type="InterPro" id="IPR044000">
    <property type="entry name" value="Phage_tube_2"/>
</dbReference>
<evidence type="ECO:0000313" key="2">
    <source>
        <dbReference type="Proteomes" id="UP001589865"/>
    </source>
</evidence>
<proteinExistence type="predicted"/>
<dbReference type="Proteomes" id="UP001589865">
    <property type="component" value="Unassembled WGS sequence"/>
</dbReference>
<accession>A0ABV6JYZ7</accession>